<keyword evidence="2" id="KW-1185">Reference proteome</keyword>
<organism evidence="1 2">
    <name type="scientific">Pyrus ussuriensis x Pyrus communis</name>
    <dbReference type="NCBI Taxonomy" id="2448454"/>
    <lineage>
        <taxon>Eukaryota</taxon>
        <taxon>Viridiplantae</taxon>
        <taxon>Streptophyta</taxon>
        <taxon>Embryophyta</taxon>
        <taxon>Tracheophyta</taxon>
        <taxon>Spermatophyta</taxon>
        <taxon>Magnoliopsida</taxon>
        <taxon>eudicotyledons</taxon>
        <taxon>Gunneridae</taxon>
        <taxon>Pentapetalae</taxon>
        <taxon>rosids</taxon>
        <taxon>fabids</taxon>
        <taxon>Rosales</taxon>
        <taxon>Rosaceae</taxon>
        <taxon>Amygdaloideae</taxon>
        <taxon>Maleae</taxon>
        <taxon>Pyrus</taxon>
    </lineage>
</organism>
<protein>
    <recommendedName>
        <fullName evidence="3">Polymerase nucleotidyl transferase domain-containing protein</fullName>
    </recommendedName>
</protein>
<dbReference type="Proteomes" id="UP000327157">
    <property type="component" value="Unassembled WGS sequence"/>
</dbReference>
<comment type="caution">
    <text evidence="1">The sequence shown here is derived from an EMBL/GenBank/DDBJ whole genome shotgun (WGS) entry which is preliminary data.</text>
</comment>
<reference evidence="1 2" key="1">
    <citation type="submission" date="2019-09" db="EMBL/GenBank/DDBJ databases">
        <authorList>
            <person name="Ou C."/>
        </authorList>
    </citation>
    <scope>NUCLEOTIDE SEQUENCE [LARGE SCALE GENOMIC DNA]</scope>
    <source>
        <strain evidence="1">S2</strain>
        <tissue evidence="1">Leaf</tissue>
    </source>
</reference>
<dbReference type="AlphaFoldDB" id="A0A5N5I8L6"/>
<dbReference type="InterPro" id="IPR058921">
    <property type="entry name" value="PAP/OAS1-rel"/>
</dbReference>
<dbReference type="OrthoDB" id="273917at2759"/>
<dbReference type="PANTHER" id="PTHR45979">
    <property type="entry name" value="PAP/OAS1 SUBSTRATE-BINDING DOMAIN SUPERFAMILY"/>
    <property type="match status" value="1"/>
</dbReference>
<dbReference type="Gene3D" id="3.30.460.10">
    <property type="entry name" value="Beta Polymerase, domain 2"/>
    <property type="match status" value="1"/>
</dbReference>
<dbReference type="PANTHER" id="PTHR45979:SF31">
    <property type="entry name" value="POLYMERASE NUCLEOTIDYL TRANSFERASE DOMAIN-CONTAINING PROTEIN"/>
    <property type="match status" value="1"/>
</dbReference>
<gene>
    <name evidence="1" type="ORF">D8674_040489</name>
</gene>
<evidence type="ECO:0000313" key="1">
    <source>
        <dbReference type="EMBL" id="KAB2634812.1"/>
    </source>
</evidence>
<dbReference type="SUPFAM" id="SSF81301">
    <property type="entry name" value="Nucleotidyltransferase"/>
    <property type="match status" value="1"/>
</dbReference>
<sequence length="148" mass="16146">MARLLCSALPNDVVFREDRPCPTPSLPSLPTTNPDPSVIATESWAGAEEATQEIVSKIQPTLAANQTRKEVIQYVQNLITCNVGCQVFPYGSVPLKTYLPDGDIDMTAFGSANIDEVFATDVYAIMKGEENNEAGPFHVKDVHYIDAE</sequence>
<dbReference type="InterPro" id="IPR043519">
    <property type="entry name" value="NT_sf"/>
</dbReference>
<reference evidence="1 2" key="2">
    <citation type="submission" date="2019-11" db="EMBL/GenBank/DDBJ databases">
        <title>A de novo genome assembly of a pear dwarfing rootstock.</title>
        <authorList>
            <person name="Wang F."/>
            <person name="Wang J."/>
            <person name="Li S."/>
            <person name="Zhang Y."/>
            <person name="Fang M."/>
            <person name="Ma L."/>
            <person name="Zhao Y."/>
            <person name="Jiang S."/>
        </authorList>
    </citation>
    <scope>NUCLEOTIDE SEQUENCE [LARGE SCALE GENOMIC DNA]</scope>
    <source>
        <strain evidence="1">S2</strain>
        <tissue evidence="1">Leaf</tissue>
    </source>
</reference>
<dbReference type="EMBL" id="SMOL01000022">
    <property type="protein sequence ID" value="KAB2634812.1"/>
    <property type="molecule type" value="Genomic_DNA"/>
</dbReference>
<proteinExistence type="predicted"/>
<feature type="non-terminal residue" evidence="1">
    <location>
        <position position="148"/>
    </location>
</feature>
<accession>A0A5N5I8L6</accession>
<evidence type="ECO:0000313" key="2">
    <source>
        <dbReference type="Proteomes" id="UP000327157"/>
    </source>
</evidence>
<name>A0A5N5I8L6_9ROSA</name>
<evidence type="ECO:0008006" key="3">
    <source>
        <dbReference type="Google" id="ProtNLM"/>
    </source>
</evidence>